<dbReference type="GO" id="GO:0016740">
    <property type="term" value="F:transferase activity"/>
    <property type="evidence" value="ECO:0007669"/>
    <property type="project" value="UniProtKB-KW"/>
</dbReference>
<sequence>MVSQPLISVIVPAKDQAPFIRDSMTSLTRQFEDSAAVEVIVVDDGSTDGTGELASAFTRRLPGLKIIRNETPVGLATARNQGLDSATGRYITYLDGDDWLAPGHLAHVLDSMSTLDVDFVRLDHVRVTRGNRVQHYAPQARRGVPLDPRNDIAPPTKSTMIDYAFAWAGVYSRRMADAGLLRFPDGLFTAEDRPWIWRLHLQAKSYAVVNSPGILYRRGVTTSLTQIVDMRQLDFLPAYAQVFSLVESDRDAELYWPKAARQFVAILAHHLNRASQMPADVAASLRSRAGGVLQLIPDAIRARTLAELDAKRLQSLRTIVATSGRSTR</sequence>
<dbReference type="SUPFAM" id="SSF53448">
    <property type="entry name" value="Nucleotide-diphospho-sugar transferases"/>
    <property type="match status" value="1"/>
</dbReference>
<dbReference type="CDD" id="cd00761">
    <property type="entry name" value="Glyco_tranf_GTA_type"/>
    <property type="match status" value="1"/>
</dbReference>
<accession>A0ABQ5MWQ3</accession>
<dbReference type="InterPro" id="IPR029044">
    <property type="entry name" value="Nucleotide-diphossugar_trans"/>
</dbReference>
<dbReference type="Gene3D" id="3.90.550.10">
    <property type="entry name" value="Spore Coat Polysaccharide Biosynthesis Protein SpsA, Chain A"/>
    <property type="match status" value="1"/>
</dbReference>
<evidence type="ECO:0000259" key="1">
    <source>
        <dbReference type="Pfam" id="PF00535"/>
    </source>
</evidence>
<dbReference type="PANTHER" id="PTHR43685:SF2">
    <property type="entry name" value="GLYCOSYLTRANSFERASE 2-LIKE DOMAIN-CONTAINING PROTEIN"/>
    <property type="match status" value="1"/>
</dbReference>
<evidence type="ECO:0000313" key="2">
    <source>
        <dbReference type="EMBL" id="GLB68230.1"/>
    </source>
</evidence>
<keyword evidence="3" id="KW-1185">Reference proteome</keyword>
<dbReference type="InterPro" id="IPR001173">
    <property type="entry name" value="Glyco_trans_2-like"/>
</dbReference>
<dbReference type="Pfam" id="PF00535">
    <property type="entry name" value="Glycos_transf_2"/>
    <property type="match status" value="1"/>
</dbReference>
<evidence type="ECO:0000313" key="3">
    <source>
        <dbReference type="Proteomes" id="UP001209654"/>
    </source>
</evidence>
<feature type="domain" description="Glycosyltransferase 2-like" evidence="1">
    <location>
        <begin position="8"/>
        <end position="151"/>
    </location>
</feature>
<keyword evidence="2" id="KW-0808">Transferase</keyword>
<dbReference type="RefSeq" id="WP_264796327.1">
    <property type="nucleotide sequence ID" value="NZ_BRVS01000013.1"/>
</dbReference>
<dbReference type="EMBL" id="BRVS01000013">
    <property type="protein sequence ID" value="GLB68230.1"/>
    <property type="molecule type" value="Genomic_DNA"/>
</dbReference>
<protein>
    <submittedName>
        <fullName evidence="2">Glycosyl transferase</fullName>
    </submittedName>
</protein>
<gene>
    <name evidence="2" type="ORF">AHIS1636_26720</name>
</gene>
<name>A0ABQ5MWQ3_9MICC</name>
<reference evidence="2 3" key="1">
    <citation type="journal article" date="2023" name="Int. J. Syst. Evol. Microbiol.">
        <title>Arthrobacter mangrovi sp. nov., an actinobacterium isolated from the rhizosphere of a mangrove.</title>
        <authorList>
            <person name="Hamada M."/>
            <person name="Saitou S."/>
            <person name="Enomoto N."/>
            <person name="Nanri K."/>
            <person name="Hidaka K."/>
            <person name="Miura T."/>
            <person name="Tamura T."/>
        </authorList>
    </citation>
    <scope>NUCLEOTIDE SEQUENCE [LARGE SCALE GENOMIC DNA]</scope>
    <source>
        <strain evidence="2 3">NBRC 112813</strain>
    </source>
</reference>
<dbReference type="Proteomes" id="UP001209654">
    <property type="component" value="Unassembled WGS sequence"/>
</dbReference>
<organism evidence="2 3">
    <name type="scientific">Arthrobacter mangrovi</name>
    <dbReference type="NCBI Taxonomy" id="2966350"/>
    <lineage>
        <taxon>Bacteria</taxon>
        <taxon>Bacillati</taxon>
        <taxon>Actinomycetota</taxon>
        <taxon>Actinomycetes</taxon>
        <taxon>Micrococcales</taxon>
        <taxon>Micrococcaceae</taxon>
        <taxon>Arthrobacter</taxon>
    </lineage>
</organism>
<comment type="caution">
    <text evidence="2">The sequence shown here is derived from an EMBL/GenBank/DDBJ whole genome shotgun (WGS) entry which is preliminary data.</text>
</comment>
<dbReference type="PANTHER" id="PTHR43685">
    <property type="entry name" value="GLYCOSYLTRANSFERASE"/>
    <property type="match status" value="1"/>
</dbReference>
<dbReference type="InterPro" id="IPR050834">
    <property type="entry name" value="Glycosyltransf_2"/>
</dbReference>
<proteinExistence type="predicted"/>